<keyword evidence="3" id="KW-1185">Reference proteome</keyword>
<evidence type="ECO:0000313" key="3">
    <source>
        <dbReference type="Proteomes" id="UP001610335"/>
    </source>
</evidence>
<comment type="caution">
    <text evidence="2">The sequence shown here is derived from an EMBL/GenBank/DDBJ whole genome shotgun (WGS) entry which is preliminary data.</text>
</comment>
<dbReference type="PANTHER" id="PTHR40642:SF1">
    <property type="entry name" value="YALI0F31295P"/>
    <property type="match status" value="1"/>
</dbReference>
<feature type="region of interest" description="Disordered" evidence="1">
    <location>
        <begin position="20"/>
        <end position="48"/>
    </location>
</feature>
<feature type="region of interest" description="Disordered" evidence="1">
    <location>
        <begin position="84"/>
        <end position="181"/>
    </location>
</feature>
<evidence type="ECO:0008006" key="4">
    <source>
        <dbReference type="Google" id="ProtNLM"/>
    </source>
</evidence>
<protein>
    <recommendedName>
        <fullName evidence="4">FAM192A/Fyv6 N-terminal domain-containing protein</fullName>
    </recommendedName>
</protein>
<name>A0ABR4IVK2_9EURO</name>
<gene>
    <name evidence="2" type="ORF">BDW59DRAFT_125346</name>
</gene>
<organism evidence="2 3">
    <name type="scientific">Aspergillus cavernicola</name>
    <dbReference type="NCBI Taxonomy" id="176166"/>
    <lineage>
        <taxon>Eukaryota</taxon>
        <taxon>Fungi</taxon>
        <taxon>Dikarya</taxon>
        <taxon>Ascomycota</taxon>
        <taxon>Pezizomycotina</taxon>
        <taxon>Eurotiomycetes</taxon>
        <taxon>Eurotiomycetidae</taxon>
        <taxon>Eurotiales</taxon>
        <taxon>Aspergillaceae</taxon>
        <taxon>Aspergillus</taxon>
        <taxon>Aspergillus subgen. Nidulantes</taxon>
    </lineage>
</organism>
<dbReference type="Proteomes" id="UP001610335">
    <property type="component" value="Unassembled WGS sequence"/>
</dbReference>
<sequence>MSIPPVTIEDLQAFQAKHFQNSTQPLQPENESYDINEDDDGLGYYPDGVKRTLTDEQVRIFRHSEIHALLRERQIRAENEEYARKFETNDEPGAIGEHLSLKKKESTPPDLTDDQVKQETKMAGVKRSADEAESRKPAAERQLTAASDLNLDYSEESTVQQSVPRQAASQFMGRRIISYDD</sequence>
<feature type="compositionally biased region" description="Polar residues" evidence="1">
    <location>
        <begin position="20"/>
        <end position="30"/>
    </location>
</feature>
<dbReference type="PANTHER" id="PTHR40642">
    <property type="entry name" value="YALI0F31295P"/>
    <property type="match status" value="1"/>
</dbReference>
<feature type="compositionally biased region" description="Polar residues" evidence="1">
    <location>
        <begin position="156"/>
        <end position="169"/>
    </location>
</feature>
<dbReference type="Pfam" id="PF12720">
    <property type="entry name" value="DUF3807"/>
    <property type="match status" value="1"/>
</dbReference>
<dbReference type="InterPro" id="IPR024526">
    <property type="entry name" value="DUF3807"/>
</dbReference>
<feature type="compositionally biased region" description="Basic and acidic residues" evidence="1">
    <location>
        <begin position="127"/>
        <end position="139"/>
    </location>
</feature>
<reference evidence="2 3" key="1">
    <citation type="submission" date="2024-07" db="EMBL/GenBank/DDBJ databases">
        <title>Section-level genome sequencing and comparative genomics of Aspergillus sections Usti and Cavernicolus.</title>
        <authorList>
            <consortium name="Lawrence Berkeley National Laboratory"/>
            <person name="Nybo J.L."/>
            <person name="Vesth T.C."/>
            <person name="Theobald S."/>
            <person name="Frisvad J.C."/>
            <person name="Larsen T.O."/>
            <person name="Kjaerboelling I."/>
            <person name="Rothschild-Mancinelli K."/>
            <person name="Lyhne E.K."/>
            <person name="Kogle M.E."/>
            <person name="Barry K."/>
            <person name="Clum A."/>
            <person name="Na H."/>
            <person name="Ledsgaard L."/>
            <person name="Lin J."/>
            <person name="Lipzen A."/>
            <person name="Kuo A."/>
            <person name="Riley R."/>
            <person name="Mondo S."/>
            <person name="LaButti K."/>
            <person name="Haridas S."/>
            <person name="Pangalinan J."/>
            <person name="Salamov A.A."/>
            <person name="Simmons B.A."/>
            <person name="Magnuson J.K."/>
            <person name="Chen J."/>
            <person name="Drula E."/>
            <person name="Henrissat B."/>
            <person name="Wiebenga A."/>
            <person name="Lubbers R.J."/>
            <person name="Gomes A.C."/>
            <person name="Makela M.R."/>
            <person name="Stajich J."/>
            <person name="Grigoriev I.V."/>
            <person name="Mortensen U.H."/>
            <person name="De vries R.P."/>
            <person name="Baker S.E."/>
            <person name="Andersen M.R."/>
        </authorList>
    </citation>
    <scope>NUCLEOTIDE SEQUENCE [LARGE SCALE GENOMIC DNA]</scope>
    <source>
        <strain evidence="2 3">CBS 600.67</strain>
    </source>
</reference>
<evidence type="ECO:0000256" key="1">
    <source>
        <dbReference type="SAM" id="MobiDB-lite"/>
    </source>
</evidence>
<proteinExistence type="predicted"/>
<dbReference type="EMBL" id="JBFXLS010000008">
    <property type="protein sequence ID" value="KAL2831803.1"/>
    <property type="molecule type" value="Genomic_DNA"/>
</dbReference>
<accession>A0ABR4IVK2</accession>
<feature type="compositionally biased region" description="Acidic residues" evidence="1">
    <location>
        <begin position="31"/>
        <end position="41"/>
    </location>
</feature>
<evidence type="ECO:0000313" key="2">
    <source>
        <dbReference type="EMBL" id="KAL2831803.1"/>
    </source>
</evidence>